<evidence type="ECO:0000259" key="1">
    <source>
        <dbReference type="Pfam" id="PF01764"/>
    </source>
</evidence>
<dbReference type="PANTHER" id="PTHR45856:SF24">
    <property type="entry name" value="FUNGAL LIPASE-LIKE DOMAIN-CONTAINING PROTEIN"/>
    <property type="match status" value="1"/>
</dbReference>
<name>A0A7W6WMQ3_9PROT</name>
<dbReference type="InterPro" id="IPR029058">
    <property type="entry name" value="AB_hydrolase_fold"/>
</dbReference>
<dbReference type="InterPro" id="IPR002921">
    <property type="entry name" value="Fungal_lipase-type"/>
</dbReference>
<comment type="caution">
    <text evidence="2">The sequence shown here is derived from an EMBL/GenBank/DDBJ whole genome shotgun (WGS) entry which is preliminary data.</text>
</comment>
<protein>
    <submittedName>
        <fullName evidence="2">Pimeloyl-ACP methyl ester carboxylesterase</fullName>
    </submittedName>
</protein>
<dbReference type="AlphaFoldDB" id="A0A7W6WMQ3"/>
<accession>A0A7W6WMQ3</accession>
<evidence type="ECO:0000313" key="3">
    <source>
        <dbReference type="Proteomes" id="UP000555728"/>
    </source>
</evidence>
<dbReference type="InterPro" id="IPR051218">
    <property type="entry name" value="Sec_MonoDiacylglyc_Lipase"/>
</dbReference>
<dbReference type="RefSeq" id="WP_184437770.1">
    <property type="nucleotide sequence ID" value="NZ_JACIGI010000049.1"/>
</dbReference>
<reference evidence="2 3" key="1">
    <citation type="submission" date="2020-08" db="EMBL/GenBank/DDBJ databases">
        <title>Genome sequencing of Purple Non-Sulfur Bacteria from various extreme environments.</title>
        <authorList>
            <person name="Mayer M."/>
        </authorList>
    </citation>
    <scope>NUCLEOTIDE SEQUENCE [LARGE SCALE GENOMIC DNA]</scope>
    <source>
        <strain evidence="2 3">JA135</strain>
    </source>
</reference>
<dbReference type="GO" id="GO:0006629">
    <property type="term" value="P:lipid metabolic process"/>
    <property type="evidence" value="ECO:0007669"/>
    <property type="project" value="InterPro"/>
</dbReference>
<dbReference type="Gene3D" id="3.40.50.1820">
    <property type="entry name" value="alpha/beta hydrolase"/>
    <property type="match status" value="1"/>
</dbReference>
<keyword evidence="3" id="KW-1185">Reference proteome</keyword>
<evidence type="ECO:0000313" key="2">
    <source>
        <dbReference type="EMBL" id="MBB4287732.1"/>
    </source>
</evidence>
<sequence>MTPAHVAGDAVLAGLCSAVYERDRPTREAAIRALGCEVRQWIAWGGSEAVIALDADRARIVVALRGTEVSHWQWRDVAANLGIPSPWAGPGRAHTGYSRQLDRILDRVALSIRRTGHPVAVTGHSMGGALATLLAARLWWRQSACLGLYGVAEVVTFGAPKALDAEAAAAIGCPVRRYVVDGDPAPLWPPLPGLCHPGPAIRLPAPRMSLSRGWRVLSIVGERRA</sequence>
<dbReference type="SUPFAM" id="SSF53474">
    <property type="entry name" value="alpha/beta-Hydrolases"/>
    <property type="match status" value="1"/>
</dbReference>
<proteinExistence type="predicted"/>
<feature type="domain" description="Fungal lipase-type" evidence="1">
    <location>
        <begin position="61"/>
        <end position="190"/>
    </location>
</feature>
<dbReference type="EMBL" id="JACIGI010000049">
    <property type="protein sequence ID" value="MBB4287732.1"/>
    <property type="molecule type" value="Genomic_DNA"/>
</dbReference>
<gene>
    <name evidence="2" type="ORF">GGD88_003489</name>
</gene>
<organism evidence="2 3">
    <name type="scientific">Roseospira goensis</name>
    <dbReference type="NCBI Taxonomy" id="391922"/>
    <lineage>
        <taxon>Bacteria</taxon>
        <taxon>Pseudomonadati</taxon>
        <taxon>Pseudomonadota</taxon>
        <taxon>Alphaproteobacteria</taxon>
        <taxon>Rhodospirillales</taxon>
        <taxon>Rhodospirillaceae</taxon>
        <taxon>Roseospira</taxon>
    </lineage>
</organism>
<dbReference type="Pfam" id="PF01764">
    <property type="entry name" value="Lipase_3"/>
    <property type="match status" value="1"/>
</dbReference>
<dbReference type="Proteomes" id="UP000555728">
    <property type="component" value="Unassembled WGS sequence"/>
</dbReference>
<dbReference type="PANTHER" id="PTHR45856">
    <property type="entry name" value="ALPHA/BETA-HYDROLASES SUPERFAMILY PROTEIN"/>
    <property type="match status" value="1"/>
</dbReference>